<organism evidence="8">
    <name type="scientific">marine metagenome</name>
    <dbReference type="NCBI Taxonomy" id="408172"/>
    <lineage>
        <taxon>unclassified sequences</taxon>
        <taxon>metagenomes</taxon>
        <taxon>ecological metagenomes</taxon>
    </lineage>
</organism>
<sequence length="446" mass="46878">MWPSLGDVDNHKTSVLPSRVMALHTKILLGLAVGAISGITINVLTEGAAGTEQFVSSVTEPIGRVWLNALIMVVIPLIVSTLSVGISGLGSLKKIGRIGIVALMSMLSLTALSAMLGLTVVNLVRPGEGLNPAVTERLIETYQGNADAMGLAEGAFGMEMFVRIVPRNPVQAAANGEMLAVIFFALMIGIGLTIAPKEKAQPLRSFLESLSHVTIGIIGLVMKVAPLGVACLIFSVTARFGFEIIFNLLKYMMTVIGSLTIFFVVGYSLILRFVAKRDPVEFMRRTWVVVLTAFSTSSSAATLPTTMRVAKEELGVSDAVTGFVLPLGATMNMNGTALFEGVTVLFIAQVFGVDLSLGSQLIVIMLSVITAIGTAAVPGGSIPLLMMVLGIVGVPVEGIAIVLGVDRILDMCRTTLNVIGDLVTSTIVDRFESGGPTNSVPTKGMD</sequence>
<dbReference type="GO" id="GO:0005886">
    <property type="term" value="C:plasma membrane"/>
    <property type="evidence" value="ECO:0007669"/>
    <property type="project" value="UniProtKB-SubCell"/>
</dbReference>
<accession>A0A381S1U7</accession>
<dbReference type="GO" id="GO:0006835">
    <property type="term" value="P:dicarboxylic acid transport"/>
    <property type="evidence" value="ECO:0007669"/>
    <property type="project" value="TreeGrafter"/>
</dbReference>
<keyword evidence="6 7" id="KW-0472">Membrane</keyword>
<feature type="transmembrane region" description="Helical" evidence="7">
    <location>
        <begin position="65"/>
        <end position="86"/>
    </location>
</feature>
<evidence type="ECO:0000256" key="1">
    <source>
        <dbReference type="ARBA" id="ARBA00004651"/>
    </source>
</evidence>
<name>A0A381S1U7_9ZZZZ</name>
<dbReference type="PANTHER" id="PTHR42865:SF7">
    <property type="entry name" value="PROTON_GLUTAMATE-ASPARTATE SYMPORTER"/>
    <property type="match status" value="1"/>
</dbReference>
<feature type="transmembrane region" description="Helical" evidence="7">
    <location>
        <begin position="382"/>
        <end position="405"/>
    </location>
</feature>
<keyword evidence="5 7" id="KW-1133">Transmembrane helix</keyword>
<feature type="transmembrane region" description="Helical" evidence="7">
    <location>
        <begin position="355"/>
        <end position="376"/>
    </location>
</feature>
<proteinExistence type="predicted"/>
<dbReference type="InterPro" id="IPR001991">
    <property type="entry name" value="Na-dicarboxylate_symporter"/>
</dbReference>
<keyword evidence="4 7" id="KW-0812">Transmembrane</keyword>
<dbReference type="InterPro" id="IPR036458">
    <property type="entry name" value="Na:dicarbo_symporter_sf"/>
</dbReference>
<feature type="transmembrane region" description="Helical" evidence="7">
    <location>
        <begin position="98"/>
        <end position="121"/>
    </location>
</feature>
<evidence type="ECO:0000256" key="2">
    <source>
        <dbReference type="ARBA" id="ARBA00022448"/>
    </source>
</evidence>
<protein>
    <recommendedName>
        <fullName evidence="9">Dicarboxylate/amino acid:cation symporter</fullName>
    </recommendedName>
</protein>
<comment type="subcellular location">
    <subcellularLocation>
        <location evidence="1">Cell membrane</location>
        <topology evidence="1">Multi-pass membrane protein</topology>
    </subcellularLocation>
</comment>
<dbReference type="SUPFAM" id="SSF118215">
    <property type="entry name" value="Proton glutamate symport protein"/>
    <property type="match status" value="1"/>
</dbReference>
<keyword evidence="3" id="KW-1003">Cell membrane</keyword>
<keyword evidence="2" id="KW-0813">Transport</keyword>
<evidence type="ECO:0008006" key="9">
    <source>
        <dbReference type="Google" id="ProtNLM"/>
    </source>
</evidence>
<dbReference type="EMBL" id="UINC01002493">
    <property type="protein sequence ID" value="SUZ97278.1"/>
    <property type="molecule type" value="Genomic_DNA"/>
</dbReference>
<dbReference type="AlphaFoldDB" id="A0A381S1U7"/>
<evidence type="ECO:0000256" key="4">
    <source>
        <dbReference type="ARBA" id="ARBA00022692"/>
    </source>
</evidence>
<evidence type="ECO:0000256" key="6">
    <source>
        <dbReference type="ARBA" id="ARBA00023136"/>
    </source>
</evidence>
<evidence type="ECO:0000256" key="5">
    <source>
        <dbReference type="ARBA" id="ARBA00022989"/>
    </source>
</evidence>
<evidence type="ECO:0000256" key="7">
    <source>
        <dbReference type="SAM" id="Phobius"/>
    </source>
</evidence>
<dbReference type="Pfam" id="PF00375">
    <property type="entry name" value="SDF"/>
    <property type="match status" value="1"/>
</dbReference>
<evidence type="ECO:0000313" key="8">
    <source>
        <dbReference type="EMBL" id="SUZ97278.1"/>
    </source>
</evidence>
<feature type="transmembrane region" description="Helical" evidence="7">
    <location>
        <begin position="27"/>
        <end position="45"/>
    </location>
</feature>
<feature type="transmembrane region" description="Helical" evidence="7">
    <location>
        <begin position="323"/>
        <end position="348"/>
    </location>
</feature>
<reference evidence="8" key="1">
    <citation type="submission" date="2018-05" db="EMBL/GenBank/DDBJ databases">
        <authorList>
            <person name="Lanie J.A."/>
            <person name="Ng W.-L."/>
            <person name="Kazmierczak K.M."/>
            <person name="Andrzejewski T.M."/>
            <person name="Davidsen T.M."/>
            <person name="Wayne K.J."/>
            <person name="Tettelin H."/>
            <person name="Glass J.I."/>
            <person name="Rusch D."/>
            <person name="Podicherti R."/>
            <person name="Tsui H.-C.T."/>
            <person name="Winkler M.E."/>
        </authorList>
    </citation>
    <scope>NUCLEOTIDE SEQUENCE</scope>
</reference>
<dbReference type="PRINTS" id="PR00173">
    <property type="entry name" value="EDTRNSPORT"/>
</dbReference>
<dbReference type="PANTHER" id="PTHR42865">
    <property type="entry name" value="PROTON/GLUTAMATE-ASPARTATE SYMPORTER"/>
    <property type="match status" value="1"/>
</dbReference>
<evidence type="ECO:0000256" key="3">
    <source>
        <dbReference type="ARBA" id="ARBA00022475"/>
    </source>
</evidence>
<feature type="transmembrane region" description="Helical" evidence="7">
    <location>
        <begin position="286"/>
        <end position="303"/>
    </location>
</feature>
<feature type="transmembrane region" description="Helical" evidence="7">
    <location>
        <begin position="248"/>
        <end position="274"/>
    </location>
</feature>
<dbReference type="GO" id="GO:0015293">
    <property type="term" value="F:symporter activity"/>
    <property type="evidence" value="ECO:0007669"/>
    <property type="project" value="UniProtKB-KW"/>
</dbReference>
<gene>
    <name evidence="8" type="ORF">METZ01_LOCUS50132</name>
</gene>
<dbReference type="Gene3D" id="1.10.3860.10">
    <property type="entry name" value="Sodium:dicarboxylate symporter"/>
    <property type="match status" value="1"/>
</dbReference>
<feature type="transmembrane region" description="Helical" evidence="7">
    <location>
        <begin position="215"/>
        <end position="236"/>
    </location>
</feature>
<feature type="transmembrane region" description="Helical" evidence="7">
    <location>
        <begin position="178"/>
        <end position="195"/>
    </location>
</feature>